<accession>A0AA90SIJ1</accession>
<dbReference type="Proteomes" id="UP001178277">
    <property type="component" value="Unassembled WGS sequence"/>
</dbReference>
<protein>
    <submittedName>
        <fullName evidence="4">Methyl-accepting chemotaxis protein</fullName>
    </submittedName>
</protein>
<evidence type="ECO:0000256" key="2">
    <source>
        <dbReference type="PROSITE-ProRule" id="PRU00284"/>
    </source>
</evidence>
<dbReference type="GO" id="GO:0007165">
    <property type="term" value="P:signal transduction"/>
    <property type="evidence" value="ECO:0007669"/>
    <property type="project" value="UniProtKB-KW"/>
</dbReference>
<organism evidence="4 5">
    <name type="scientific">Peribacillus simplex</name>
    <dbReference type="NCBI Taxonomy" id="1478"/>
    <lineage>
        <taxon>Bacteria</taxon>
        <taxon>Bacillati</taxon>
        <taxon>Bacillota</taxon>
        <taxon>Bacilli</taxon>
        <taxon>Bacillales</taxon>
        <taxon>Bacillaceae</taxon>
        <taxon>Peribacillus</taxon>
    </lineage>
</organism>
<name>A0AA90SIJ1_9BACI</name>
<proteinExistence type="predicted"/>
<dbReference type="AlphaFoldDB" id="A0AA90SIJ1"/>
<gene>
    <name evidence="4" type="ORF">Q8G35_26235</name>
</gene>
<evidence type="ECO:0000259" key="3">
    <source>
        <dbReference type="PROSITE" id="PS50111"/>
    </source>
</evidence>
<evidence type="ECO:0000256" key="1">
    <source>
        <dbReference type="ARBA" id="ARBA00023224"/>
    </source>
</evidence>
<dbReference type="Pfam" id="PF00015">
    <property type="entry name" value="MCPsignal"/>
    <property type="match status" value="1"/>
</dbReference>
<dbReference type="PANTHER" id="PTHR32089:SF112">
    <property type="entry name" value="LYSOZYME-LIKE PROTEIN-RELATED"/>
    <property type="match status" value="1"/>
</dbReference>
<dbReference type="InterPro" id="IPR004089">
    <property type="entry name" value="MCPsignal_dom"/>
</dbReference>
<dbReference type="GO" id="GO:0016020">
    <property type="term" value="C:membrane"/>
    <property type="evidence" value="ECO:0007669"/>
    <property type="project" value="InterPro"/>
</dbReference>
<evidence type="ECO:0000313" key="4">
    <source>
        <dbReference type="EMBL" id="MDP1421768.1"/>
    </source>
</evidence>
<dbReference type="EMBL" id="JAUUTP010000050">
    <property type="protein sequence ID" value="MDP1421768.1"/>
    <property type="molecule type" value="Genomic_DNA"/>
</dbReference>
<dbReference type="PROSITE" id="PS50111">
    <property type="entry name" value="CHEMOTAXIS_TRANSDUC_2"/>
    <property type="match status" value="1"/>
</dbReference>
<dbReference type="PANTHER" id="PTHR32089">
    <property type="entry name" value="METHYL-ACCEPTING CHEMOTAXIS PROTEIN MCPB"/>
    <property type="match status" value="1"/>
</dbReference>
<comment type="caution">
    <text evidence="4">The sequence shown here is derived from an EMBL/GenBank/DDBJ whole genome shotgun (WGS) entry which is preliminary data.</text>
</comment>
<keyword evidence="1 2" id="KW-0807">Transducer</keyword>
<dbReference type="RefSeq" id="WP_305162759.1">
    <property type="nucleotide sequence ID" value="NZ_JAUUTP010000050.1"/>
</dbReference>
<dbReference type="SUPFAM" id="SSF58104">
    <property type="entry name" value="Methyl-accepting chemotaxis protein (MCP) signaling domain"/>
    <property type="match status" value="1"/>
</dbReference>
<dbReference type="Gene3D" id="1.10.287.950">
    <property type="entry name" value="Methyl-accepting chemotaxis protein"/>
    <property type="match status" value="1"/>
</dbReference>
<evidence type="ECO:0000313" key="5">
    <source>
        <dbReference type="Proteomes" id="UP001178277"/>
    </source>
</evidence>
<reference evidence="4" key="1">
    <citation type="submission" date="2023-07" db="EMBL/GenBank/DDBJ databases">
        <title>Murine gut Bacillus species.</title>
        <authorList>
            <person name="Gutman E."/>
            <person name="Hashuel R."/>
            <person name="Litvak Y."/>
        </authorList>
    </citation>
    <scope>NUCLEOTIDE SEQUENCE</scope>
    <source>
        <strain evidence="4">RU283</strain>
    </source>
</reference>
<feature type="domain" description="Methyl-accepting transducer" evidence="3">
    <location>
        <begin position="1"/>
        <end position="120"/>
    </location>
</feature>
<sequence length="149" mass="16518">MISDLTDTIRLMNEQTKEMNEFTMHTNTIAEQGSKQVQDVTGQMDKIMENGQANKANLVSLEEDVVKINEVIGLIRVIASQTNLLSLNASIEAARAGDAGRGFAVVAQEVQKLAVQTDESIDIFQNPLCGLMNKQPKSSKIMMRVFRIY</sequence>